<evidence type="ECO:0000313" key="2">
    <source>
        <dbReference type="EMBL" id="MDA0182938.1"/>
    </source>
</evidence>
<dbReference type="AlphaFoldDB" id="A0A9X3NAM1"/>
<dbReference type="GO" id="GO:0008757">
    <property type="term" value="F:S-adenosylmethionine-dependent methyltransferase activity"/>
    <property type="evidence" value="ECO:0007669"/>
    <property type="project" value="InterPro"/>
</dbReference>
<dbReference type="EMBL" id="JAPDDP010000043">
    <property type="protein sequence ID" value="MDA0182938.1"/>
    <property type="molecule type" value="Genomic_DNA"/>
</dbReference>
<dbReference type="InterPro" id="IPR029063">
    <property type="entry name" value="SAM-dependent_MTases_sf"/>
</dbReference>
<dbReference type="Gene3D" id="3.40.50.150">
    <property type="entry name" value="Vaccinia Virus protein VP39"/>
    <property type="match status" value="1"/>
</dbReference>
<dbReference type="InterPro" id="IPR022641">
    <property type="entry name" value="CheR_N"/>
</dbReference>
<organism evidence="2 3">
    <name type="scientific">Solirubrobacter phytolaccae</name>
    <dbReference type="NCBI Taxonomy" id="1404360"/>
    <lineage>
        <taxon>Bacteria</taxon>
        <taxon>Bacillati</taxon>
        <taxon>Actinomycetota</taxon>
        <taxon>Thermoleophilia</taxon>
        <taxon>Solirubrobacterales</taxon>
        <taxon>Solirubrobacteraceae</taxon>
        <taxon>Solirubrobacter</taxon>
    </lineage>
</organism>
<dbReference type="RefSeq" id="WP_270027323.1">
    <property type="nucleotide sequence ID" value="NZ_JAPDDP010000043.1"/>
</dbReference>
<comment type="caution">
    <text evidence="2">The sequence shown here is derived from an EMBL/GenBank/DDBJ whole genome shotgun (WGS) entry which is preliminary data.</text>
</comment>
<dbReference type="PROSITE" id="PS50123">
    <property type="entry name" value="CHER"/>
    <property type="match status" value="1"/>
</dbReference>
<sequence length="278" mass="32007">MTEADHHDRELEELELELLLEAVYRRYGYDFRGYARASLRRRLWRRADLEGLRSLSGLQERVLHDPHCLERLLADLSINVTAMFRDPTFHQALRRDVFPELRTHPFVRVWVAGCSTGEEVMSIAIALHEEGMLDRSRIYATDMDADVLARARTGGFALEKVRDYTRNYLAAGGTDSFSGYYAVTGDQAVFDPDLLRTVVFAQHNLATDGSFNEFNLVICRNVLIYFGRDLQDRVLGLFDESLPRRGVLALGRKETLRGTAIEERYEPVVEAERIYRRS</sequence>
<dbReference type="SMART" id="SM00138">
    <property type="entry name" value="MeTrc"/>
    <property type="match status" value="1"/>
</dbReference>
<protein>
    <submittedName>
        <fullName evidence="2">Protein-glutamate O-methyltransferase CheR</fullName>
    </submittedName>
</protein>
<dbReference type="PANTHER" id="PTHR24422">
    <property type="entry name" value="CHEMOTAXIS PROTEIN METHYLTRANSFERASE"/>
    <property type="match status" value="1"/>
</dbReference>
<evidence type="ECO:0000313" key="3">
    <source>
        <dbReference type="Proteomes" id="UP001147653"/>
    </source>
</evidence>
<dbReference type="SUPFAM" id="SSF47757">
    <property type="entry name" value="Chemotaxis receptor methyltransferase CheR, N-terminal domain"/>
    <property type="match status" value="1"/>
</dbReference>
<feature type="domain" description="CheR-type methyltransferase" evidence="1">
    <location>
        <begin position="4"/>
        <end position="278"/>
    </location>
</feature>
<proteinExistence type="predicted"/>
<dbReference type="SUPFAM" id="SSF53335">
    <property type="entry name" value="S-adenosyl-L-methionine-dependent methyltransferases"/>
    <property type="match status" value="1"/>
</dbReference>
<dbReference type="Proteomes" id="UP001147653">
    <property type="component" value="Unassembled WGS sequence"/>
</dbReference>
<evidence type="ECO:0000259" key="1">
    <source>
        <dbReference type="PROSITE" id="PS50123"/>
    </source>
</evidence>
<dbReference type="PRINTS" id="PR00996">
    <property type="entry name" value="CHERMTFRASE"/>
</dbReference>
<dbReference type="InterPro" id="IPR050903">
    <property type="entry name" value="Bact_Chemotaxis_MeTrfase"/>
</dbReference>
<name>A0A9X3NAM1_9ACTN</name>
<dbReference type="Pfam" id="PF01739">
    <property type="entry name" value="CheR"/>
    <property type="match status" value="1"/>
</dbReference>
<gene>
    <name evidence="2" type="ORF">OJ997_21680</name>
</gene>
<keyword evidence="3" id="KW-1185">Reference proteome</keyword>
<dbReference type="PANTHER" id="PTHR24422:SF8">
    <property type="entry name" value="CHEMOTAXIS PROTEIN"/>
    <property type="match status" value="1"/>
</dbReference>
<reference evidence="2" key="1">
    <citation type="submission" date="2022-10" db="EMBL/GenBank/DDBJ databases">
        <title>The WGS of Solirubrobacter phytolaccae KCTC 29190.</title>
        <authorList>
            <person name="Jiang Z."/>
        </authorList>
    </citation>
    <scope>NUCLEOTIDE SEQUENCE</scope>
    <source>
        <strain evidence="2">KCTC 29190</strain>
    </source>
</reference>
<accession>A0A9X3NAM1</accession>
<dbReference type="InterPro" id="IPR022642">
    <property type="entry name" value="CheR_C"/>
</dbReference>
<dbReference type="InterPro" id="IPR000780">
    <property type="entry name" value="CheR_MeTrfase"/>
</dbReference>
<dbReference type="Pfam" id="PF03705">
    <property type="entry name" value="CheR_N"/>
    <property type="match status" value="1"/>
</dbReference>